<evidence type="ECO:0000313" key="1">
    <source>
        <dbReference type="EMBL" id="AUX20708.1"/>
    </source>
</evidence>
<organism evidence="1 2">
    <name type="scientific">Sorangium cellulosum</name>
    <name type="common">Polyangium cellulosum</name>
    <dbReference type="NCBI Taxonomy" id="56"/>
    <lineage>
        <taxon>Bacteria</taxon>
        <taxon>Pseudomonadati</taxon>
        <taxon>Myxococcota</taxon>
        <taxon>Polyangia</taxon>
        <taxon>Polyangiales</taxon>
        <taxon>Polyangiaceae</taxon>
        <taxon>Sorangium</taxon>
    </lineage>
</organism>
<proteinExistence type="predicted"/>
<dbReference type="AlphaFoldDB" id="A0A4P2PW14"/>
<gene>
    <name evidence="1" type="ORF">SOCEGT47_011810</name>
</gene>
<dbReference type="RefSeq" id="WP_129346065.1">
    <property type="nucleotide sequence ID" value="NZ_CP012670.1"/>
</dbReference>
<reference evidence="1 2" key="1">
    <citation type="submission" date="2015-09" db="EMBL/GenBank/DDBJ databases">
        <title>Sorangium comparison.</title>
        <authorList>
            <person name="Zaburannyi N."/>
            <person name="Bunk B."/>
            <person name="Overmann J."/>
            <person name="Mueller R."/>
        </authorList>
    </citation>
    <scope>NUCLEOTIDE SEQUENCE [LARGE SCALE GENOMIC DNA]</scope>
    <source>
        <strain evidence="1 2">So ceGT47</strain>
    </source>
</reference>
<evidence type="ECO:0000313" key="2">
    <source>
        <dbReference type="Proteomes" id="UP000295781"/>
    </source>
</evidence>
<accession>A0A4P2PW14</accession>
<protein>
    <submittedName>
        <fullName evidence="1">Uncharacterized protein</fullName>
    </submittedName>
</protein>
<dbReference type="OrthoDB" id="5507410at2"/>
<sequence>MNAEGCLEQDVDARITAWLSAVESVPPDGFTPIERVEDLPPQARADSFFWCDSIFRSELNPYNEGLSARHALHAATGDTPDLLRHEYAAGGLSLTVTEGRNFILIQVDRSCLDILSLGGPDRVAAVRQVAEALFNPGGDALVNPGRQATPARAVPVGCPPPGVTPVVEEGASFSSNPAADPALLAYWTDRTECGVQGGRLYFLCYKKSSQLAGYANASQWFDDWRSG</sequence>
<dbReference type="Proteomes" id="UP000295781">
    <property type="component" value="Chromosome"/>
</dbReference>
<dbReference type="EMBL" id="CP012670">
    <property type="protein sequence ID" value="AUX20708.1"/>
    <property type="molecule type" value="Genomic_DNA"/>
</dbReference>
<name>A0A4P2PW14_SORCE</name>